<dbReference type="InterPro" id="IPR012340">
    <property type="entry name" value="NA-bd_OB-fold"/>
</dbReference>
<accession>K9XX36</accession>
<dbReference type="AlphaFoldDB" id="K9XX36"/>
<dbReference type="PROSITE" id="PS50935">
    <property type="entry name" value="SSB"/>
    <property type="match status" value="1"/>
</dbReference>
<dbReference type="Proteomes" id="UP000010473">
    <property type="component" value="Chromosome"/>
</dbReference>
<dbReference type="InterPro" id="IPR000424">
    <property type="entry name" value="Primosome_PriB/ssb"/>
</dbReference>
<evidence type="ECO:0000256" key="2">
    <source>
        <dbReference type="PROSITE-ProRule" id="PRU00252"/>
    </source>
</evidence>
<dbReference type="RefSeq" id="WP_015194745.1">
    <property type="nucleotide sequence ID" value="NC_019748.1"/>
</dbReference>
<dbReference type="CDD" id="cd04496">
    <property type="entry name" value="SSB_OBF"/>
    <property type="match status" value="1"/>
</dbReference>
<dbReference type="Gene3D" id="2.40.50.140">
    <property type="entry name" value="Nucleic acid-binding proteins"/>
    <property type="match status" value="1"/>
</dbReference>
<dbReference type="GO" id="GO:0003697">
    <property type="term" value="F:single-stranded DNA binding"/>
    <property type="evidence" value="ECO:0007669"/>
    <property type="project" value="InterPro"/>
</dbReference>
<organism evidence="3 4">
    <name type="scientific">Stanieria cyanosphaera (strain ATCC 29371 / PCC 7437)</name>
    <dbReference type="NCBI Taxonomy" id="111780"/>
    <lineage>
        <taxon>Bacteria</taxon>
        <taxon>Bacillati</taxon>
        <taxon>Cyanobacteriota</taxon>
        <taxon>Cyanophyceae</taxon>
        <taxon>Pleurocapsales</taxon>
        <taxon>Dermocarpellaceae</taxon>
        <taxon>Stanieria</taxon>
    </lineage>
</organism>
<dbReference type="KEGG" id="scs:Sta7437_3585"/>
<dbReference type="Pfam" id="PF00436">
    <property type="entry name" value="SSB"/>
    <property type="match status" value="1"/>
</dbReference>
<keyword evidence="1 2" id="KW-0238">DNA-binding</keyword>
<reference evidence="4" key="1">
    <citation type="journal article" date="2013" name="Proc. Natl. Acad. Sci. U.S.A.">
        <title>Improving the coverage of the cyanobacterial phylum using diversity-driven genome sequencing.</title>
        <authorList>
            <person name="Shih P.M."/>
            <person name="Wu D."/>
            <person name="Latifi A."/>
            <person name="Axen S.D."/>
            <person name="Fewer D.P."/>
            <person name="Talla E."/>
            <person name="Calteau A."/>
            <person name="Cai F."/>
            <person name="Tandeau de Marsac N."/>
            <person name="Rippka R."/>
            <person name="Herdman M."/>
            <person name="Sivonen K."/>
            <person name="Coursin T."/>
            <person name="Laurent T."/>
            <person name="Goodwin L."/>
            <person name="Nolan M."/>
            <person name="Davenport K.W."/>
            <person name="Han C.S."/>
            <person name="Rubin E.M."/>
            <person name="Eisen J.A."/>
            <person name="Woyke T."/>
            <person name="Gugger M."/>
            <person name="Kerfeld C.A."/>
        </authorList>
    </citation>
    <scope>NUCLEOTIDE SEQUENCE [LARGE SCALE GENOMIC DNA]</scope>
    <source>
        <strain evidence="4">ATCC 29371 / PCC 7437</strain>
    </source>
</reference>
<name>K9XX36_STAC7</name>
<proteinExistence type="predicted"/>
<sequence length="211" mass="23554">MNSCILMAQVVSDPELRSTQDNLAVSYMMVEFEGLKAEDPPARIRVVGWGNLATEIKQKYGQGDQIIIEGRLSMNVVELPEGYKEKRAELIASHIYPVHGQLEGTAQTSQNFSSQTTSFNQQDNFAASTPSYQSPVEQSKLMEVDEPISAAKKSSKAPVNTSTASNNEDWDDIPFVRPVNYKTDSEKLYDSWEVEANRPGIWLLGNKCLFL</sequence>
<dbReference type="eggNOG" id="COG0629">
    <property type="taxonomic scope" value="Bacteria"/>
</dbReference>
<dbReference type="SUPFAM" id="SSF50249">
    <property type="entry name" value="Nucleic acid-binding proteins"/>
    <property type="match status" value="1"/>
</dbReference>
<dbReference type="PATRIC" id="fig|111780.3.peg.3712"/>
<dbReference type="HOGENOM" id="CLU_109737_0_0_3"/>
<dbReference type="OrthoDB" id="513679at2"/>
<evidence type="ECO:0000313" key="4">
    <source>
        <dbReference type="Proteomes" id="UP000010473"/>
    </source>
</evidence>
<evidence type="ECO:0000313" key="3">
    <source>
        <dbReference type="EMBL" id="AFZ37083.1"/>
    </source>
</evidence>
<dbReference type="STRING" id="111780.Sta7437_3585"/>
<keyword evidence="4" id="KW-1185">Reference proteome</keyword>
<protein>
    <submittedName>
        <fullName evidence="3">Single-strand binding protein</fullName>
    </submittedName>
</protein>
<gene>
    <name evidence="3" type="ordered locus">Sta7437_3585</name>
</gene>
<dbReference type="EMBL" id="CP003653">
    <property type="protein sequence ID" value="AFZ37083.1"/>
    <property type="molecule type" value="Genomic_DNA"/>
</dbReference>
<evidence type="ECO:0000256" key="1">
    <source>
        <dbReference type="ARBA" id="ARBA00023125"/>
    </source>
</evidence>